<dbReference type="Pfam" id="PF07853">
    <property type="entry name" value="DUF1648"/>
    <property type="match status" value="1"/>
</dbReference>
<dbReference type="Proteomes" id="UP000196230">
    <property type="component" value="Unassembled WGS sequence"/>
</dbReference>
<proteinExistence type="predicted"/>
<dbReference type="EMBL" id="FUKP01000063">
    <property type="protein sequence ID" value="SJN32985.1"/>
    <property type="molecule type" value="Genomic_DNA"/>
</dbReference>
<evidence type="ECO:0000313" key="7">
    <source>
        <dbReference type="Proteomes" id="UP000297477"/>
    </source>
</evidence>
<gene>
    <name evidence="5" type="ORF">E4A49_07675</name>
    <name evidence="4" type="ORF">FM125_09355</name>
</gene>
<feature type="transmembrane region" description="Helical" evidence="2">
    <location>
        <begin position="163"/>
        <end position="181"/>
    </location>
</feature>
<evidence type="ECO:0000259" key="3">
    <source>
        <dbReference type="Pfam" id="PF07853"/>
    </source>
</evidence>
<protein>
    <submittedName>
        <fullName evidence="5">DUF1648 domain-containing protein</fullName>
    </submittedName>
</protein>
<reference evidence="5 7" key="2">
    <citation type="submission" date="2019-03" db="EMBL/GenBank/DDBJ databases">
        <title>Reclassification of Micrococcus aloeverae and Micrococcus yunnanensis as later heterotypic synonyms of Micrococcus luteus.</title>
        <authorList>
            <person name="Huang C.-H."/>
        </authorList>
    </citation>
    <scope>NUCLEOTIDE SEQUENCE [LARGE SCALE GENOMIC DNA]</scope>
    <source>
        <strain evidence="5 7">BCRC 12151</strain>
    </source>
</reference>
<reference evidence="4 6" key="1">
    <citation type="submission" date="2017-02" db="EMBL/GenBank/DDBJ databases">
        <authorList>
            <person name="Peterson S.W."/>
        </authorList>
    </citation>
    <scope>NUCLEOTIDE SEQUENCE [LARGE SCALE GENOMIC DNA]</scope>
    <source>
        <strain evidence="4 6">2B3F</strain>
    </source>
</reference>
<sequence>MNTHARHDSPASADLRAVAEDVDLLLELDARNHDDGRSPEPVRGTGTVLGMPYDLRRPTAERLKATWWDPASEKVLVPRAVGAGWAVNFGALAVKLGVIEPDAEDVPFAATPDAAFRAAAVGPAVLAAAVLAHYAVRGRSLPETLPNHWNLVGEVDGTVSRPVAAVIDIVTATTGAGLALCGGLSTSHGGRRAGLLASGTAAAAAAAMTTVGRVAAQGRAPWFGPSFLTGLGAAVGTSLLGLARAGRRAEQCRDLG</sequence>
<feature type="region of interest" description="Disordered" evidence="1">
    <location>
        <begin position="30"/>
        <end position="49"/>
    </location>
</feature>
<feature type="transmembrane region" description="Helical" evidence="2">
    <location>
        <begin position="222"/>
        <end position="243"/>
    </location>
</feature>
<keyword evidence="2" id="KW-1133">Transmembrane helix</keyword>
<dbReference type="OrthoDB" id="4558476at2"/>
<dbReference type="InterPro" id="IPR012867">
    <property type="entry name" value="DUF1648"/>
</dbReference>
<feature type="compositionally biased region" description="Basic and acidic residues" evidence="1">
    <location>
        <begin position="30"/>
        <end position="40"/>
    </location>
</feature>
<feature type="transmembrane region" description="Helical" evidence="2">
    <location>
        <begin position="193"/>
        <end position="216"/>
    </location>
</feature>
<evidence type="ECO:0000313" key="4">
    <source>
        <dbReference type="EMBL" id="SJN32985.1"/>
    </source>
</evidence>
<evidence type="ECO:0000256" key="2">
    <source>
        <dbReference type="SAM" id="Phobius"/>
    </source>
</evidence>
<organism evidence="4 6">
    <name type="scientific">Micrococcus lylae</name>
    <dbReference type="NCBI Taxonomy" id="1273"/>
    <lineage>
        <taxon>Bacteria</taxon>
        <taxon>Bacillati</taxon>
        <taxon>Actinomycetota</taxon>
        <taxon>Actinomycetes</taxon>
        <taxon>Micrococcales</taxon>
        <taxon>Micrococcaceae</taxon>
        <taxon>Micrococcus</taxon>
    </lineage>
</organism>
<feature type="transmembrane region" description="Helical" evidence="2">
    <location>
        <begin position="114"/>
        <end position="136"/>
    </location>
</feature>
<keyword evidence="2" id="KW-0472">Membrane</keyword>
<dbReference type="Proteomes" id="UP000297477">
    <property type="component" value="Unassembled WGS sequence"/>
</dbReference>
<dbReference type="EMBL" id="SPKT01000014">
    <property type="protein sequence ID" value="TFH98664.1"/>
    <property type="molecule type" value="Genomic_DNA"/>
</dbReference>
<accession>A0A1R4JMF5</accession>
<name>A0A1R4JMF5_9MICC</name>
<keyword evidence="2" id="KW-0812">Transmembrane</keyword>
<evidence type="ECO:0000256" key="1">
    <source>
        <dbReference type="SAM" id="MobiDB-lite"/>
    </source>
</evidence>
<evidence type="ECO:0000313" key="6">
    <source>
        <dbReference type="Proteomes" id="UP000196230"/>
    </source>
</evidence>
<evidence type="ECO:0000313" key="5">
    <source>
        <dbReference type="EMBL" id="TFH98664.1"/>
    </source>
</evidence>
<dbReference type="AlphaFoldDB" id="A0A1R4JMF5"/>
<feature type="domain" description="DUF1648" evidence="3">
    <location>
        <begin position="127"/>
        <end position="166"/>
    </location>
</feature>
<dbReference type="RefSeq" id="WP_067191190.1">
    <property type="nucleotide sequence ID" value="NZ_FUKP01000063.1"/>
</dbReference>
<keyword evidence="7" id="KW-1185">Reference proteome</keyword>